<dbReference type="Proteomes" id="UP001642464">
    <property type="component" value="Unassembled WGS sequence"/>
</dbReference>
<keyword evidence="4" id="KW-0934">Plastid</keyword>
<accession>A0ABP0MGB0</accession>
<evidence type="ECO:0000313" key="7">
    <source>
        <dbReference type="Proteomes" id="UP001642464"/>
    </source>
</evidence>
<dbReference type="SUPFAM" id="SSF103511">
    <property type="entry name" value="Chlorophyll a-b binding protein"/>
    <property type="match status" value="1"/>
</dbReference>
<dbReference type="EMBL" id="CAXAMM010021358">
    <property type="protein sequence ID" value="CAK9049774.1"/>
    <property type="molecule type" value="Genomic_DNA"/>
</dbReference>
<evidence type="ECO:0000256" key="5">
    <source>
        <dbReference type="SAM" id="MobiDB-lite"/>
    </source>
</evidence>
<gene>
    <name evidence="6" type="ORF">SCF082_LOCUS27550</name>
</gene>
<evidence type="ECO:0000256" key="1">
    <source>
        <dbReference type="ARBA" id="ARBA00004229"/>
    </source>
</evidence>
<comment type="subcellular location">
    <subcellularLocation>
        <location evidence="1">Plastid</location>
        <location evidence="1">Chloroplast</location>
    </subcellularLocation>
</comment>
<comment type="caution">
    <text evidence="6">The sequence shown here is derived from an EMBL/GenBank/DDBJ whole genome shotgun (WGS) entry which is preliminary data.</text>
</comment>
<dbReference type="PANTHER" id="PTHR21649">
    <property type="entry name" value="CHLOROPHYLL A/B BINDING PROTEIN"/>
    <property type="match status" value="1"/>
</dbReference>
<dbReference type="InterPro" id="IPR022796">
    <property type="entry name" value="Chloroa_b-bind"/>
</dbReference>
<name>A0ABP0MGB0_9DINO</name>
<proteinExistence type="predicted"/>
<feature type="region of interest" description="Disordered" evidence="5">
    <location>
        <begin position="241"/>
        <end position="273"/>
    </location>
</feature>
<dbReference type="Gene3D" id="1.10.3460.10">
    <property type="entry name" value="Chlorophyll a/b binding protein domain"/>
    <property type="match status" value="1"/>
</dbReference>
<keyword evidence="3" id="KW-0602">Photosynthesis</keyword>
<evidence type="ECO:0000256" key="3">
    <source>
        <dbReference type="ARBA" id="ARBA00022531"/>
    </source>
</evidence>
<evidence type="ECO:0000313" key="6">
    <source>
        <dbReference type="EMBL" id="CAK9049774.1"/>
    </source>
</evidence>
<sequence length="330" mass="35862">MARRRSVARAAEDAGGCWGKRADSFRNGWAIGLECEELFGDPGDFNFDPLGLSVKCEKNASEGKLPLNRHEGQRLAELKHGRIAMLAWVGLVVPEFARIPGPDACYGAKNVVEAHNACAGDPYFPFVINSTDFYGTSGHQVGPLFQVFAFCGLVEMLTTFAKTSNISNKPGLTLENAGDYRLGVNFLPDDPAKVKEMKLKELKNGRLAMLAFGGAITQATLTGNGFPWLYAEKEQKAATFGASTQRSSTRAGFGGSRVARHGRAEEQGEEPLDPAETYLEERQAESKGYKMSAAVPFLPMSPALEGLPGEEEGFDPMGFSLAIDIRWLRE</sequence>
<keyword evidence="2" id="KW-0150">Chloroplast</keyword>
<keyword evidence="7" id="KW-1185">Reference proteome</keyword>
<dbReference type="Pfam" id="PF00504">
    <property type="entry name" value="Chloroa_b-bind"/>
    <property type="match status" value="1"/>
</dbReference>
<protein>
    <submittedName>
        <fullName evidence="6">Chloroplastic (LHCI-730) (LHCII type III CAB-6) (Light-harvesting complex protein Lhca1)</fullName>
    </submittedName>
</protein>
<feature type="non-terminal residue" evidence="6">
    <location>
        <position position="330"/>
    </location>
</feature>
<evidence type="ECO:0000256" key="4">
    <source>
        <dbReference type="ARBA" id="ARBA00022640"/>
    </source>
</evidence>
<reference evidence="6 7" key="1">
    <citation type="submission" date="2024-02" db="EMBL/GenBank/DDBJ databases">
        <authorList>
            <person name="Chen Y."/>
            <person name="Shah S."/>
            <person name="Dougan E. K."/>
            <person name="Thang M."/>
            <person name="Chan C."/>
        </authorList>
    </citation>
    <scope>NUCLEOTIDE SEQUENCE [LARGE SCALE GENOMIC DNA]</scope>
</reference>
<feature type="compositionally biased region" description="Polar residues" evidence="5">
    <location>
        <begin position="241"/>
        <end position="250"/>
    </location>
</feature>
<organism evidence="6 7">
    <name type="scientific">Durusdinium trenchii</name>
    <dbReference type="NCBI Taxonomy" id="1381693"/>
    <lineage>
        <taxon>Eukaryota</taxon>
        <taxon>Sar</taxon>
        <taxon>Alveolata</taxon>
        <taxon>Dinophyceae</taxon>
        <taxon>Suessiales</taxon>
        <taxon>Symbiodiniaceae</taxon>
        <taxon>Durusdinium</taxon>
    </lineage>
</organism>
<evidence type="ECO:0000256" key="2">
    <source>
        <dbReference type="ARBA" id="ARBA00022528"/>
    </source>
</evidence>
<dbReference type="InterPro" id="IPR001344">
    <property type="entry name" value="Chloro_AB-bd_pln"/>
</dbReference>